<sequence>MAEGIGASPILSLINVRSNDVVLNDDVTLDFSRNVVIPHPRSVMQVFVPPDHHVASSQLPEDQPIPSSKFGDVIEAKVGATSTPSYGDYYMESHLQKQASLCVDDRDLFRFEQTFTSDGRSISPRNVVTCLDRSCATLRFYGFLSWRQRTPYVACETIWASQIPVNPLRHTSQNASSTRTRRPPPSRFEAAASLPSESRQCIQIETPQFYGDNPLVPEGFVVDVLVGPLDVIDSSRNRFQGQIDEVNLSSIFCWSTMLHLDVSGNFFGGRFSASLSRLVNLGHPNLAHNGLKEQELLKVNMLSGLEHLSLSTTTLIGEIPSNASHLSSLRIHDPSKNNLSSHIPGTIAKNLQALDLSCNKVVGEISFMFMQELHELERFSFCGSRFSAEILQNVSVGSVNSCLIAAASRFPGDPADVWIGVQQRCDSTCYTMFWDESSEYRVHKDDNEKKLVQWVEYLHWRCC</sequence>
<protein>
    <submittedName>
        <fullName evidence="12">Uncharacterized protein</fullName>
    </submittedName>
</protein>
<dbReference type="SUPFAM" id="SSF52058">
    <property type="entry name" value="L domain-like"/>
    <property type="match status" value="1"/>
</dbReference>
<dbReference type="EMBL" id="PNBA02000022">
    <property type="protein sequence ID" value="KAG6385877.1"/>
    <property type="molecule type" value="Genomic_DNA"/>
</dbReference>
<dbReference type="PANTHER" id="PTHR48062:SF52">
    <property type="entry name" value="RECEPTOR-LIKE PROTEIN 8-RELATED"/>
    <property type="match status" value="1"/>
</dbReference>
<comment type="subcellular location">
    <subcellularLocation>
        <location evidence="1">Cell membrane</location>
    </subcellularLocation>
    <subcellularLocation>
        <location evidence="10">Endomembrane system</location>
        <topology evidence="10">Single-pass membrane protein</topology>
    </subcellularLocation>
</comment>
<feature type="region of interest" description="Disordered" evidence="11">
    <location>
        <begin position="170"/>
        <end position="189"/>
    </location>
</feature>
<dbReference type="InterPro" id="IPR051502">
    <property type="entry name" value="RLP_Defense_Trigger"/>
</dbReference>
<dbReference type="AlphaFoldDB" id="A0A8X8Z023"/>
<evidence type="ECO:0000256" key="5">
    <source>
        <dbReference type="ARBA" id="ARBA00022692"/>
    </source>
</evidence>
<evidence type="ECO:0000256" key="1">
    <source>
        <dbReference type="ARBA" id="ARBA00004236"/>
    </source>
</evidence>
<keyword evidence="4" id="KW-0433">Leucine-rich repeat</keyword>
<reference evidence="12" key="1">
    <citation type="submission" date="2018-01" db="EMBL/GenBank/DDBJ databases">
        <authorList>
            <person name="Mao J.F."/>
        </authorList>
    </citation>
    <scope>NUCLEOTIDE SEQUENCE</scope>
    <source>
        <strain evidence="12">Huo1</strain>
        <tissue evidence="12">Leaf</tissue>
    </source>
</reference>
<evidence type="ECO:0000313" key="13">
    <source>
        <dbReference type="Proteomes" id="UP000298416"/>
    </source>
</evidence>
<accession>A0A8X8Z023</accession>
<dbReference type="GO" id="GO:0012505">
    <property type="term" value="C:endomembrane system"/>
    <property type="evidence" value="ECO:0007669"/>
    <property type="project" value="UniProtKB-SubCell"/>
</dbReference>
<evidence type="ECO:0000256" key="6">
    <source>
        <dbReference type="ARBA" id="ARBA00022729"/>
    </source>
</evidence>
<keyword evidence="7" id="KW-0677">Repeat</keyword>
<evidence type="ECO:0000313" key="12">
    <source>
        <dbReference type="EMBL" id="KAG6385877.1"/>
    </source>
</evidence>
<keyword evidence="13" id="KW-1185">Reference proteome</keyword>
<evidence type="ECO:0000256" key="10">
    <source>
        <dbReference type="ARBA" id="ARBA00037847"/>
    </source>
</evidence>
<gene>
    <name evidence="12" type="ORF">SASPL_154760</name>
</gene>
<comment type="caution">
    <text evidence="12">The sequence shown here is derived from an EMBL/GenBank/DDBJ whole genome shotgun (WGS) entry which is preliminary data.</text>
</comment>
<dbReference type="Gene3D" id="3.80.10.10">
    <property type="entry name" value="Ribonuclease Inhibitor"/>
    <property type="match status" value="1"/>
</dbReference>
<evidence type="ECO:0000256" key="11">
    <source>
        <dbReference type="SAM" id="MobiDB-lite"/>
    </source>
</evidence>
<proteinExistence type="inferred from homology"/>
<dbReference type="InterPro" id="IPR032675">
    <property type="entry name" value="LRR_dom_sf"/>
</dbReference>
<reference evidence="12" key="2">
    <citation type="submission" date="2020-08" db="EMBL/GenBank/DDBJ databases">
        <title>Plant Genome Project.</title>
        <authorList>
            <person name="Zhang R.-G."/>
        </authorList>
    </citation>
    <scope>NUCLEOTIDE SEQUENCE</scope>
    <source>
        <strain evidence="12">Huo1</strain>
        <tissue evidence="12">Leaf</tissue>
    </source>
</reference>
<keyword evidence="3" id="KW-1003">Cell membrane</keyword>
<name>A0A8X8Z023_SALSN</name>
<evidence type="ECO:0000256" key="9">
    <source>
        <dbReference type="ARBA" id="ARBA00023136"/>
    </source>
</evidence>
<evidence type="ECO:0000256" key="3">
    <source>
        <dbReference type="ARBA" id="ARBA00022475"/>
    </source>
</evidence>
<evidence type="ECO:0000256" key="2">
    <source>
        <dbReference type="ARBA" id="ARBA00009592"/>
    </source>
</evidence>
<dbReference type="PANTHER" id="PTHR48062">
    <property type="entry name" value="RECEPTOR-LIKE PROTEIN 14"/>
    <property type="match status" value="1"/>
</dbReference>
<keyword evidence="9" id="KW-0472">Membrane</keyword>
<dbReference type="Proteomes" id="UP000298416">
    <property type="component" value="Unassembled WGS sequence"/>
</dbReference>
<dbReference type="GO" id="GO:0005886">
    <property type="term" value="C:plasma membrane"/>
    <property type="evidence" value="ECO:0007669"/>
    <property type="project" value="UniProtKB-SubCell"/>
</dbReference>
<keyword evidence="6" id="KW-0732">Signal</keyword>
<keyword evidence="8" id="KW-1133">Transmembrane helix</keyword>
<comment type="similarity">
    <text evidence="2">Belongs to the RLP family.</text>
</comment>
<organism evidence="12">
    <name type="scientific">Salvia splendens</name>
    <name type="common">Scarlet sage</name>
    <dbReference type="NCBI Taxonomy" id="180675"/>
    <lineage>
        <taxon>Eukaryota</taxon>
        <taxon>Viridiplantae</taxon>
        <taxon>Streptophyta</taxon>
        <taxon>Embryophyta</taxon>
        <taxon>Tracheophyta</taxon>
        <taxon>Spermatophyta</taxon>
        <taxon>Magnoliopsida</taxon>
        <taxon>eudicotyledons</taxon>
        <taxon>Gunneridae</taxon>
        <taxon>Pentapetalae</taxon>
        <taxon>asterids</taxon>
        <taxon>lamiids</taxon>
        <taxon>Lamiales</taxon>
        <taxon>Lamiaceae</taxon>
        <taxon>Nepetoideae</taxon>
        <taxon>Mentheae</taxon>
        <taxon>Salviinae</taxon>
        <taxon>Salvia</taxon>
        <taxon>Salvia subgen. Calosphace</taxon>
        <taxon>core Calosphace</taxon>
    </lineage>
</organism>
<keyword evidence="5" id="KW-0812">Transmembrane</keyword>
<evidence type="ECO:0000256" key="7">
    <source>
        <dbReference type="ARBA" id="ARBA00022737"/>
    </source>
</evidence>
<evidence type="ECO:0000256" key="8">
    <source>
        <dbReference type="ARBA" id="ARBA00022989"/>
    </source>
</evidence>
<evidence type="ECO:0000256" key="4">
    <source>
        <dbReference type="ARBA" id="ARBA00022614"/>
    </source>
</evidence>